<dbReference type="Proteomes" id="UP000709672">
    <property type="component" value="Unassembled WGS sequence"/>
</dbReference>
<gene>
    <name evidence="2" type="ORF">HYT38_02170</name>
    <name evidence="3" type="ORF">HYV66_02090</name>
</gene>
<dbReference type="EMBL" id="JACPHQ010000025">
    <property type="protein sequence ID" value="MBI2466001.1"/>
    <property type="molecule type" value="Genomic_DNA"/>
</dbReference>
<sequence>MEKLSLKKYGWKCVLGSEIVYFICLLGGLLPLRTARGVELHHTFFETLPGFSWISTGSVALGAIYMFVFAWVFAWYFVWMHNSSLVK</sequence>
<keyword evidence="1" id="KW-0812">Transmembrane</keyword>
<feature type="transmembrane region" description="Helical" evidence="1">
    <location>
        <begin position="9"/>
        <end position="30"/>
    </location>
</feature>
<accession>A0A931YDS6</accession>
<comment type="caution">
    <text evidence="3">The sequence shown here is derived from an EMBL/GenBank/DDBJ whole genome shotgun (WGS) entry which is preliminary data.</text>
</comment>
<name>A0A931YDS6_9BACT</name>
<keyword evidence="1" id="KW-1133">Transmembrane helix</keyword>
<protein>
    <submittedName>
        <fullName evidence="3">Uncharacterized protein</fullName>
    </submittedName>
</protein>
<keyword evidence="1" id="KW-0472">Membrane</keyword>
<proteinExistence type="predicted"/>
<evidence type="ECO:0000256" key="1">
    <source>
        <dbReference type="SAM" id="Phobius"/>
    </source>
</evidence>
<evidence type="ECO:0000313" key="3">
    <source>
        <dbReference type="EMBL" id="MBI2466001.1"/>
    </source>
</evidence>
<dbReference type="AlphaFoldDB" id="A0A931YDS6"/>
<evidence type="ECO:0000313" key="4">
    <source>
        <dbReference type="Proteomes" id="UP000709672"/>
    </source>
</evidence>
<organism evidence="3 4">
    <name type="scientific">Candidatus Sungiibacteriota bacterium</name>
    <dbReference type="NCBI Taxonomy" id="2750080"/>
    <lineage>
        <taxon>Bacteria</taxon>
        <taxon>Candidatus Sungiibacteriota</taxon>
    </lineage>
</organism>
<feature type="transmembrane region" description="Helical" evidence="1">
    <location>
        <begin position="50"/>
        <end position="78"/>
    </location>
</feature>
<reference evidence="3" key="1">
    <citation type="submission" date="2020-07" db="EMBL/GenBank/DDBJ databases">
        <title>Huge and variable diversity of episymbiotic CPR bacteria and DPANN archaea in groundwater ecosystems.</title>
        <authorList>
            <person name="He C.Y."/>
            <person name="Keren R."/>
            <person name="Whittaker M."/>
            <person name="Farag I.F."/>
            <person name="Doudna J."/>
            <person name="Cate J.H.D."/>
            <person name="Banfield J.F."/>
        </authorList>
    </citation>
    <scope>NUCLEOTIDE SEQUENCE</scope>
    <source>
        <strain evidence="2">NC_groundwater_191_Ag_S-0.1um_45_8</strain>
        <strain evidence="3">NC_groundwater_418_Ag_B-0.1um_45_10</strain>
    </source>
</reference>
<evidence type="ECO:0000313" key="2">
    <source>
        <dbReference type="EMBL" id="MBI2052464.1"/>
    </source>
</evidence>
<dbReference type="EMBL" id="JACOYY010000063">
    <property type="protein sequence ID" value="MBI2052464.1"/>
    <property type="molecule type" value="Genomic_DNA"/>
</dbReference>
<dbReference type="Proteomes" id="UP000786662">
    <property type="component" value="Unassembled WGS sequence"/>
</dbReference>